<dbReference type="SUPFAM" id="SSF158472">
    <property type="entry name" value="HAMP domain-like"/>
    <property type="match status" value="1"/>
</dbReference>
<dbReference type="SUPFAM" id="SSF55874">
    <property type="entry name" value="ATPase domain of HSP90 chaperone/DNA topoisomerase II/histidine kinase"/>
    <property type="match status" value="1"/>
</dbReference>
<dbReference type="InterPro" id="IPR036890">
    <property type="entry name" value="HATPase_C_sf"/>
</dbReference>
<evidence type="ECO:0000256" key="3">
    <source>
        <dbReference type="ARBA" id="ARBA00012438"/>
    </source>
</evidence>
<proteinExistence type="predicted"/>
<evidence type="ECO:0000256" key="10">
    <source>
        <dbReference type="ARBA" id="ARBA00022840"/>
    </source>
</evidence>
<evidence type="ECO:0000256" key="8">
    <source>
        <dbReference type="ARBA" id="ARBA00022741"/>
    </source>
</evidence>
<name>A0A1I6SQ30_9BACI</name>
<keyword evidence="9 18" id="KW-0418">Kinase</keyword>
<evidence type="ECO:0000259" key="16">
    <source>
        <dbReference type="PROSITE" id="PS50885"/>
    </source>
</evidence>
<evidence type="ECO:0000256" key="13">
    <source>
        <dbReference type="ARBA" id="ARBA00023136"/>
    </source>
</evidence>
<dbReference type="OrthoDB" id="9776552at2"/>
<evidence type="ECO:0000256" key="1">
    <source>
        <dbReference type="ARBA" id="ARBA00000085"/>
    </source>
</evidence>
<comment type="subcellular location">
    <subcellularLocation>
        <location evidence="2">Cell membrane</location>
        <topology evidence="2">Multi-pass membrane protein</topology>
    </subcellularLocation>
</comment>
<keyword evidence="11 14" id="KW-1133">Transmembrane helix</keyword>
<dbReference type="RefSeq" id="WP_089854110.1">
    <property type="nucleotide sequence ID" value="NZ_BJWJ01000009.1"/>
</dbReference>
<evidence type="ECO:0000256" key="11">
    <source>
        <dbReference type="ARBA" id="ARBA00022989"/>
    </source>
</evidence>
<evidence type="ECO:0000256" key="7">
    <source>
        <dbReference type="ARBA" id="ARBA00022692"/>
    </source>
</evidence>
<evidence type="ECO:0000256" key="12">
    <source>
        <dbReference type="ARBA" id="ARBA00023012"/>
    </source>
</evidence>
<evidence type="ECO:0000313" key="18">
    <source>
        <dbReference type="EMBL" id="SFS79084.1"/>
    </source>
</evidence>
<keyword evidence="5" id="KW-0597">Phosphoprotein</keyword>
<dbReference type="PROSITE" id="PS50109">
    <property type="entry name" value="HIS_KIN"/>
    <property type="match status" value="1"/>
</dbReference>
<reference evidence="17 20" key="2">
    <citation type="submission" date="2019-07" db="EMBL/GenBank/DDBJ databases">
        <title>Whole genome shotgun sequence of Halolactibacillus miurensis NBRC 100873.</title>
        <authorList>
            <person name="Hosoyama A."/>
            <person name="Uohara A."/>
            <person name="Ohji S."/>
            <person name="Ichikawa N."/>
        </authorList>
    </citation>
    <scope>NUCLEOTIDE SEQUENCE [LARGE SCALE GENOMIC DNA]</scope>
    <source>
        <strain evidence="17 20">NBRC 100873</strain>
    </source>
</reference>
<organism evidence="18 19">
    <name type="scientific">Halolactibacillus miurensis</name>
    <dbReference type="NCBI Taxonomy" id="306541"/>
    <lineage>
        <taxon>Bacteria</taxon>
        <taxon>Bacillati</taxon>
        <taxon>Bacillota</taxon>
        <taxon>Bacilli</taxon>
        <taxon>Bacillales</taxon>
        <taxon>Bacillaceae</taxon>
        <taxon>Halolactibacillus</taxon>
    </lineage>
</organism>
<keyword evidence="4" id="KW-1003">Cell membrane</keyword>
<dbReference type="Pfam" id="PF02518">
    <property type="entry name" value="HATPase_c"/>
    <property type="match status" value="1"/>
</dbReference>
<keyword evidence="6" id="KW-0808">Transferase</keyword>
<keyword evidence="10" id="KW-0067">ATP-binding</keyword>
<feature type="transmembrane region" description="Helical" evidence="14">
    <location>
        <begin position="174"/>
        <end position="194"/>
    </location>
</feature>
<evidence type="ECO:0000313" key="19">
    <source>
        <dbReference type="Proteomes" id="UP000199139"/>
    </source>
</evidence>
<evidence type="ECO:0000256" key="14">
    <source>
        <dbReference type="SAM" id="Phobius"/>
    </source>
</evidence>
<dbReference type="SMART" id="SM00304">
    <property type="entry name" value="HAMP"/>
    <property type="match status" value="1"/>
</dbReference>
<dbReference type="CDD" id="cd06225">
    <property type="entry name" value="HAMP"/>
    <property type="match status" value="1"/>
</dbReference>
<evidence type="ECO:0000256" key="6">
    <source>
        <dbReference type="ARBA" id="ARBA00022679"/>
    </source>
</evidence>
<keyword evidence="7 14" id="KW-0812">Transmembrane</keyword>
<dbReference type="Gene3D" id="3.30.565.10">
    <property type="entry name" value="Histidine kinase-like ATPase, C-terminal domain"/>
    <property type="match status" value="1"/>
</dbReference>
<dbReference type="InterPro" id="IPR050640">
    <property type="entry name" value="Bact_2-comp_sensor_kinase"/>
</dbReference>
<accession>A0A1I6SQ30</accession>
<dbReference type="EC" id="2.7.13.3" evidence="3"/>
<keyword evidence="20" id="KW-1185">Reference proteome</keyword>
<dbReference type="EMBL" id="BJWJ01000009">
    <property type="protein sequence ID" value="GEM04163.1"/>
    <property type="molecule type" value="Genomic_DNA"/>
</dbReference>
<dbReference type="SMART" id="SM00387">
    <property type="entry name" value="HATPase_c"/>
    <property type="match status" value="1"/>
</dbReference>
<gene>
    <name evidence="17" type="ORF">HMI01_11510</name>
    <name evidence="18" type="ORF">SAMN05421668_11017</name>
</gene>
<dbReference type="PANTHER" id="PTHR34220">
    <property type="entry name" value="SENSOR HISTIDINE KINASE YPDA"/>
    <property type="match status" value="1"/>
</dbReference>
<evidence type="ECO:0000313" key="17">
    <source>
        <dbReference type="EMBL" id="GEM04163.1"/>
    </source>
</evidence>
<dbReference type="PANTHER" id="PTHR34220:SF11">
    <property type="entry name" value="SENSOR PROTEIN KINASE HPTS"/>
    <property type="match status" value="1"/>
</dbReference>
<dbReference type="EMBL" id="FPAI01000010">
    <property type="protein sequence ID" value="SFS79084.1"/>
    <property type="molecule type" value="Genomic_DNA"/>
</dbReference>
<dbReference type="Gene3D" id="6.10.340.10">
    <property type="match status" value="1"/>
</dbReference>
<dbReference type="AlphaFoldDB" id="A0A1I6SQ30"/>
<protein>
    <recommendedName>
        <fullName evidence="3">histidine kinase</fullName>
        <ecNumber evidence="3">2.7.13.3</ecNumber>
    </recommendedName>
</protein>
<reference evidence="18 19" key="1">
    <citation type="submission" date="2016-10" db="EMBL/GenBank/DDBJ databases">
        <authorList>
            <person name="de Groot N.N."/>
        </authorList>
    </citation>
    <scope>NUCLEOTIDE SEQUENCE [LARGE SCALE GENOMIC DNA]</scope>
    <source>
        <strain evidence="18 19">DSM 17074</strain>
    </source>
</reference>
<feature type="transmembrane region" description="Helical" evidence="14">
    <location>
        <begin position="12"/>
        <end position="29"/>
    </location>
</feature>
<dbReference type="PROSITE" id="PS50885">
    <property type="entry name" value="HAMP"/>
    <property type="match status" value="1"/>
</dbReference>
<dbReference type="Pfam" id="PF00672">
    <property type="entry name" value="HAMP"/>
    <property type="match status" value="1"/>
</dbReference>
<dbReference type="GO" id="GO:0000155">
    <property type="term" value="F:phosphorelay sensor kinase activity"/>
    <property type="evidence" value="ECO:0007669"/>
    <property type="project" value="InterPro"/>
</dbReference>
<keyword evidence="13 14" id="KW-0472">Membrane</keyword>
<dbReference type="Pfam" id="PF06580">
    <property type="entry name" value="His_kinase"/>
    <property type="match status" value="1"/>
</dbReference>
<feature type="domain" description="Histidine kinase" evidence="15">
    <location>
        <begin position="365"/>
        <end position="471"/>
    </location>
</feature>
<dbReference type="InterPro" id="IPR005467">
    <property type="entry name" value="His_kinase_dom"/>
</dbReference>
<dbReference type="GO" id="GO:0005886">
    <property type="term" value="C:plasma membrane"/>
    <property type="evidence" value="ECO:0007669"/>
    <property type="project" value="UniProtKB-SubCell"/>
</dbReference>
<evidence type="ECO:0000259" key="15">
    <source>
        <dbReference type="PROSITE" id="PS50109"/>
    </source>
</evidence>
<dbReference type="InterPro" id="IPR003594">
    <property type="entry name" value="HATPase_dom"/>
</dbReference>
<dbReference type="InterPro" id="IPR003660">
    <property type="entry name" value="HAMP_dom"/>
</dbReference>
<keyword evidence="12" id="KW-0902">Two-component regulatory system</keyword>
<evidence type="ECO:0000256" key="2">
    <source>
        <dbReference type="ARBA" id="ARBA00004651"/>
    </source>
</evidence>
<feature type="domain" description="HAMP" evidence="16">
    <location>
        <begin position="198"/>
        <end position="251"/>
    </location>
</feature>
<dbReference type="InterPro" id="IPR010559">
    <property type="entry name" value="Sig_transdc_His_kin_internal"/>
</dbReference>
<sequence>MKKLSVKRQLLLYFVITLSFALGIIYIQYRSYQYSTELQQDQTEKTNDLNTINQQTQTILQQLEQYVEEPVEDNHEPLATNLDAFEVYIGQFNQRARDAIDVIPLRQYVSNMIRLTRQTIIHVDQAPVDIYNQTFREVEQRVQYIEEEIFRLLDKTLTQYQALAELEARRLEKFNTLVLTLVLLGIVVTLFVALNVSRRITVPLDALTTSAEALAEGDYYINNVDGGHTKELSVLADSFNLMRYNITEAMREMKEKARMRELLREMKLKSLQNQIQPHFLFNTLNVISRTAYLEEAKETDQLIHALSGLLRHNIGELDHLTTIEAEVASVRKYFQIQAARFGQRFSFQTFIDENCLDSNIPPLTLQPLVENAFIHGIEPLDEQGVIIVKVSREKKTMVIEVIDNGIGMDQVKVKRLLDTTQPIVDTKGHSTGLGMTNVKERLRHYYSDMRFDIQSKLNQGTHIKIILPMTRMEGDKR</sequence>
<evidence type="ECO:0000313" key="20">
    <source>
        <dbReference type="Proteomes" id="UP000321773"/>
    </source>
</evidence>
<comment type="catalytic activity">
    <reaction evidence="1">
        <text>ATP + protein L-histidine = ADP + protein N-phospho-L-histidine.</text>
        <dbReference type="EC" id="2.7.13.3"/>
    </reaction>
</comment>
<keyword evidence="8" id="KW-0547">Nucleotide-binding</keyword>
<dbReference type="Proteomes" id="UP000321773">
    <property type="component" value="Unassembled WGS sequence"/>
</dbReference>
<dbReference type="STRING" id="306541.SAMN05421668_11017"/>
<evidence type="ECO:0000256" key="9">
    <source>
        <dbReference type="ARBA" id="ARBA00022777"/>
    </source>
</evidence>
<dbReference type="GO" id="GO:0005524">
    <property type="term" value="F:ATP binding"/>
    <property type="evidence" value="ECO:0007669"/>
    <property type="project" value="UniProtKB-KW"/>
</dbReference>
<dbReference type="Proteomes" id="UP000199139">
    <property type="component" value="Unassembled WGS sequence"/>
</dbReference>
<evidence type="ECO:0000256" key="5">
    <source>
        <dbReference type="ARBA" id="ARBA00022553"/>
    </source>
</evidence>
<evidence type="ECO:0000256" key="4">
    <source>
        <dbReference type="ARBA" id="ARBA00022475"/>
    </source>
</evidence>